<dbReference type="PANTHER" id="PTHR33608:SF7">
    <property type="entry name" value="DUF58 DOMAIN-CONTAINING PROTEIN"/>
    <property type="match status" value="1"/>
</dbReference>
<dbReference type="RefSeq" id="WP_078785950.1">
    <property type="nucleotide sequence ID" value="NZ_FMTO01000002.1"/>
</dbReference>
<organism evidence="2 3">
    <name type="scientific">Eubacterium ruminantium</name>
    <dbReference type="NCBI Taxonomy" id="42322"/>
    <lineage>
        <taxon>Bacteria</taxon>
        <taxon>Bacillati</taxon>
        <taxon>Bacillota</taxon>
        <taxon>Clostridia</taxon>
        <taxon>Eubacteriales</taxon>
        <taxon>Eubacteriaceae</taxon>
        <taxon>Eubacterium</taxon>
    </lineage>
</organism>
<sequence>MKDRNYYEKLNRFKIAVKKKSTNIMQGARKSTAKGSSAEFSDFREYMPGDDIRRIDWNAYGRTERLFIKEYVEERESSISILLDTSASMDYGDPIKSEVAKEIASALSYIVLSGSDHVRIYDLQRIDKPLSLNGGIRVFPRVGDYLDTCQFEGDTDIYMTLRKMKRSGSGVTIIISDFMDERLVIGENRTSNLEKIFKLLEYNKQQAVFVHVLDKTEKNPELMGTHNLIDMEDNSSRIRVTMDSKTIDEYKTGFEDFCKSFERTARKYHASYIKVFTNESMDRILFEDLREIYDI</sequence>
<dbReference type="SUPFAM" id="SSF53300">
    <property type="entry name" value="vWA-like"/>
    <property type="match status" value="1"/>
</dbReference>
<dbReference type="InterPro" id="IPR002881">
    <property type="entry name" value="DUF58"/>
</dbReference>
<dbReference type="AlphaFoldDB" id="A0A1T4K9R3"/>
<protein>
    <recommendedName>
        <fullName evidence="1">DUF58 domain-containing protein</fullName>
    </recommendedName>
</protein>
<dbReference type="Pfam" id="PF01882">
    <property type="entry name" value="DUF58"/>
    <property type="match status" value="1"/>
</dbReference>
<gene>
    <name evidence="2" type="ORF">SAMN02745110_00276</name>
</gene>
<keyword evidence="3" id="KW-1185">Reference proteome</keyword>
<evidence type="ECO:0000259" key="1">
    <source>
        <dbReference type="Pfam" id="PF01882"/>
    </source>
</evidence>
<dbReference type="Proteomes" id="UP000189857">
    <property type="component" value="Unassembled WGS sequence"/>
</dbReference>
<dbReference type="PANTHER" id="PTHR33608">
    <property type="entry name" value="BLL2464 PROTEIN"/>
    <property type="match status" value="1"/>
</dbReference>
<accession>A0A1T4K9R3</accession>
<proteinExistence type="predicted"/>
<dbReference type="OrthoDB" id="9776116at2"/>
<feature type="domain" description="DUF58" evidence="1">
    <location>
        <begin position="42"/>
        <end position="252"/>
    </location>
</feature>
<evidence type="ECO:0000313" key="2">
    <source>
        <dbReference type="EMBL" id="SJZ39077.1"/>
    </source>
</evidence>
<name>A0A1T4K9R3_9FIRM</name>
<evidence type="ECO:0000313" key="3">
    <source>
        <dbReference type="Proteomes" id="UP000189857"/>
    </source>
</evidence>
<dbReference type="InterPro" id="IPR036465">
    <property type="entry name" value="vWFA_dom_sf"/>
</dbReference>
<dbReference type="EMBL" id="FUXA01000003">
    <property type="protein sequence ID" value="SJZ39077.1"/>
    <property type="molecule type" value="Genomic_DNA"/>
</dbReference>
<reference evidence="2 3" key="1">
    <citation type="submission" date="2017-02" db="EMBL/GenBank/DDBJ databases">
        <authorList>
            <person name="Peterson S.W."/>
        </authorList>
    </citation>
    <scope>NUCLEOTIDE SEQUENCE [LARGE SCALE GENOMIC DNA]</scope>
    <source>
        <strain evidence="2 3">ATCC 17233</strain>
    </source>
</reference>